<evidence type="ECO:0000313" key="4">
    <source>
        <dbReference type="Proteomes" id="UP000244893"/>
    </source>
</evidence>
<dbReference type="Proteomes" id="UP000244893">
    <property type="component" value="Unassembled WGS sequence"/>
</dbReference>
<keyword evidence="4" id="KW-1185">Reference proteome</keyword>
<accession>A0A2V1HU50</accession>
<evidence type="ECO:0000259" key="2">
    <source>
        <dbReference type="Pfam" id="PF04909"/>
    </source>
</evidence>
<dbReference type="SUPFAM" id="SSF51556">
    <property type="entry name" value="Metallo-dependent hydrolases"/>
    <property type="match status" value="1"/>
</dbReference>
<dbReference type="RefSeq" id="WP_116757001.1">
    <property type="nucleotide sequence ID" value="NZ_JBHUEX010000001.1"/>
</dbReference>
<protein>
    <recommendedName>
        <fullName evidence="2">Amidohydrolase-related domain-containing protein</fullName>
    </recommendedName>
</protein>
<proteinExistence type="inferred from homology"/>
<sequence>MSANAAIDSHHHLWPSSVIGRQDWRPADDDAIDRAFETAEFAELRRSTGVDGSVLMQSVDDADENDRLFAYAAADPGIVGVVGWAPLNRPVEARGVIDALLSSNGDVAGAERLSGVRCLIGRDDIDWALEPEGLALFRSIAAAGLAWDVVPITAEQRRTVARLAEQVPALRIVIDHLGAPPLDGGWDAWCSALGDIAQADNAAIKLSVGVAVLSAMPRWDRGFVATAFGHALDVFGPERAMLGSNWPVVLLRTEYGSAWSDADAAVAGLLDGDDLRRVRGGTASDWYGLDLPAAGPVSPQERQEQL</sequence>
<organism evidence="3 4">
    <name type="scientific">Amnibacterium flavum</name>
    <dbReference type="NCBI Taxonomy" id="2173173"/>
    <lineage>
        <taxon>Bacteria</taxon>
        <taxon>Bacillati</taxon>
        <taxon>Actinomycetota</taxon>
        <taxon>Actinomycetes</taxon>
        <taxon>Micrococcales</taxon>
        <taxon>Microbacteriaceae</taxon>
        <taxon>Amnibacterium</taxon>
    </lineage>
</organism>
<dbReference type="InterPro" id="IPR032466">
    <property type="entry name" value="Metal_Hydrolase"/>
</dbReference>
<name>A0A2V1HU50_9MICO</name>
<dbReference type="InterPro" id="IPR052350">
    <property type="entry name" value="Metallo-dep_Lactonases"/>
</dbReference>
<dbReference type="EMBL" id="QEOP01000002">
    <property type="protein sequence ID" value="PVZ94490.1"/>
    <property type="molecule type" value="Genomic_DNA"/>
</dbReference>
<feature type="domain" description="Amidohydrolase-related" evidence="2">
    <location>
        <begin position="7"/>
        <end position="289"/>
    </location>
</feature>
<comment type="similarity">
    <text evidence="1">Belongs to the metallo-dependent hydrolases superfamily.</text>
</comment>
<evidence type="ECO:0000313" key="3">
    <source>
        <dbReference type="EMBL" id="PVZ94490.1"/>
    </source>
</evidence>
<dbReference type="OrthoDB" id="5450317at2"/>
<evidence type="ECO:0000256" key="1">
    <source>
        <dbReference type="ARBA" id="ARBA00038310"/>
    </source>
</evidence>
<dbReference type="Gene3D" id="3.20.20.140">
    <property type="entry name" value="Metal-dependent hydrolases"/>
    <property type="match status" value="1"/>
</dbReference>
<gene>
    <name evidence="3" type="ORF">DDQ50_12355</name>
</gene>
<dbReference type="GO" id="GO:0016787">
    <property type="term" value="F:hydrolase activity"/>
    <property type="evidence" value="ECO:0007669"/>
    <property type="project" value="InterPro"/>
</dbReference>
<dbReference type="PANTHER" id="PTHR43569:SF2">
    <property type="entry name" value="AMIDOHYDROLASE-RELATED DOMAIN-CONTAINING PROTEIN"/>
    <property type="match status" value="1"/>
</dbReference>
<dbReference type="InterPro" id="IPR006680">
    <property type="entry name" value="Amidohydro-rel"/>
</dbReference>
<reference evidence="3 4" key="1">
    <citation type="submission" date="2018-05" db="EMBL/GenBank/DDBJ databases">
        <title>Amnibacterium sp. M8JJ-5, whole genome shotgun sequence.</title>
        <authorList>
            <person name="Tuo L."/>
        </authorList>
    </citation>
    <scope>NUCLEOTIDE SEQUENCE [LARGE SCALE GENOMIC DNA]</scope>
    <source>
        <strain evidence="3 4">M8JJ-5</strain>
    </source>
</reference>
<dbReference type="AlphaFoldDB" id="A0A2V1HU50"/>
<comment type="caution">
    <text evidence="3">The sequence shown here is derived from an EMBL/GenBank/DDBJ whole genome shotgun (WGS) entry which is preliminary data.</text>
</comment>
<dbReference type="PANTHER" id="PTHR43569">
    <property type="entry name" value="AMIDOHYDROLASE"/>
    <property type="match status" value="1"/>
</dbReference>
<dbReference type="Pfam" id="PF04909">
    <property type="entry name" value="Amidohydro_2"/>
    <property type="match status" value="1"/>
</dbReference>